<evidence type="ECO:0000313" key="1">
    <source>
        <dbReference type="EMBL" id="TRM58316.1"/>
    </source>
</evidence>
<dbReference type="EMBL" id="VDMD01000037">
    <property type="protein sequence ID" value="TRM58316.1"/>
    <property type="molecule type" value="Genomic_DNA"/>
</dbReference>
<dbReference type="AlphaFoldDB" id="A0A550C0Q4"/>
<proteinExistence type="predicted"/>
<comment type="caution">
    <text evidence="1">The sequence shown here is derived from an EMBL/GenBank/DDBJ whole genome shotgun (WGS) entry which is preliminary data.</text>
</comment>
<reference evidence="1 2" key="1">
    <citation type="journal article" date="2019" name="New Phytol.">
        <title>Comparative genomics reveals unique wood-decay strategies and fruiting body development in the Schizophyllaceae.</title>
        <authorList>
            <person name="Almasi E."/>
            <person name="Sahu N."/>
            <person name="Krizsan K."/>
            <person name="Balint B."/>
            <person name="Kovacs G.M."/>
            <person name="Kiss B."/>
            <person name="Cseklye J."/>
            <person name="Drula E."/>
            <person name="Henrissat B."/>
            <person name="Nagy I."/>
            <person name="Chovatia M."/>
            <person name="Adam C."/>
            <person name="LaButti K."/>
            <person name="Lipzen A."/>
            <person name="Riley R."/>
            <person name="Grigoriev I.V."/>
            <person name="Nagy L.G."/>
        </authorList>
    </citation>
    <scope>NUCLEOTIDE SEQUENCE [LARGE SCALE GENOMIC DNA]</scope>
    <source>
        <strain evidence="1 2">NL-1724</strain>
    </source>
</reference>
<sequence>MQRQADVHLVDGVSYMLHRAEARIIDASKRRRSSVTVRPGPSSCSIYASARCRHQVQPRRGIAIELGSRARMAAYFC</sequence>
<name>A0A550C0Q4_9AGAR</name>
<gene>
    <name evidence="1" type="ORF">BD626DRAFT_512175</name>
</gene>
<dbReference type="Proteomes" id="UP000320762">
    <property type="component" value="Unassembled WGS sequence"/>
</dbReference>
<evidence type="ECO:0000313" key="2">
    <source>
        <dbReference type="Proteomes" id="UP000320762"/>
    </source>
</evidence>
<organism evidence="1 2">
    <name type="scientific">Schizophyllum amplum</name>
    <dbReference type="NCBI Taxonomy" id="97359"/>
    <lineage>
        <taxon>Eukaryota</taxon>
        <taxon>Fungi</taxon>
        <taxon>Dikarya</taxon>
        <taxon>Basidiomycota</taxon>
        <taxon>Agaricomycotina</taxon>
        <taxon>Agaricomycetes</taxon>
        <taxon>Agaricomycetidae</taxon>
        <taxon>Agaricales</taxon>
        <taxon>Schizophyllaceae</taxon>
        <taxon>Schizophyllum</taxon>
    </lineage>
</organism>
<feature type="non-terminal residue" evidence="1">
    <location>
        <position position="77"/>
    </location>
</feature>
<protein>
    <submittedName>
        <fullName evidence="1">Uncharacterized protein</fullName>
    </submittedName>
</protein>
<accession>A0A550C0Q4</accession>
<keyword evidence="2" id="KW-1185">Reference proteome</keyword>